<dbReference type="GO" id="GO:0005886">
    <property type="term" value="C:plasma membrane"/>
    <property type="evidence" value="ECO:0007669"/>
    <property type="project" value="TreeGrafter"/>
</dbReference>
<dbReference type="InterPro" id="IPR029204">
    <property type="entry name" value="CNRIP1"/>
</dbReference>
<comment type="function">
    <text evidence="1">Suppresses cannabinoid receptor CNR1-mediated tonic inhibition of voltage-gated calcium channels.</text>
</comment>
<organism evidence="5">
    <name type="scientific">Wuchereria bancrofti</name>
    <dbReference type="NCBI Taxonomy" id="6293"/>
    <lineage>
        <taxon>Eukaryota</taxon>
        <taxon>Metazoa</taxon>
        <taxon>Ecdysozoa</taxon>
        <taxon>Nematoda</taxon>
        <taxon>Chromadorea</taxon>
        <taxon>Rhabditida</taxon>
        <taxon>Spirurina</taxon>
        <taxon>Spiruromorpha</taxon>
        <taxon>Filarioidea</taxon>
        <taxon>Onchocercidae</taxon>
        <taxon>Wuchereria</taxon>
    </lineage>
</organism>
<dbReference type="WBParaSite" id="maker-PairedContig_2034-snap-gene-0.11-mRNA-1">
    <property type="protein sequence ID" value="maker-PairedContig_2034-snap-gene-0.11-mRNA-1"/>
    <property type="gene ID" value="maker-PairedContig_2034-snap-gene-0.11"/>
</dbReference>
<dbReference type="GO" id="GO:0031718">
    <property type="term" value="F:type 1 cannabinoid receptor binding"/>
    <property type="evidence" value="ECO:0007669"/>
    <property type="project" value="TreeGrafter"/>
</dbReference>
<evidence type="ECO:0000256" key="4">
    <source>
        <dbReference type="ARBA" id="ARBA00026030"/>
    </source>
</evidence>
<dbReference type="AlphaFoldDB" id="A0A1I8EGY3"/>
<dbReference type="PANTHER" id="PTHR31952:SF1">
    <property type="entry name" value="CB1 CANNABINOID RECEPTOR-INTERACTING PROTEIN 1"/>
    <property type="match status" value="1"/>
</dbReference>
<protein>
    <recommendedName>
        <fullName evidence="3">CB1 cannabinoid receptor-interacting protein 1</fullName>
    </recommendedName>
</protein>
<evidence type="ECO:0000256" key="2">
    <source>
        <dbReference type="ARBA" id="ARBA00007288"/>
    </source>
</evidence>
<reference evidence="5" key="1">
    <citation type="submission" date="2016-11" db="UniProtKB">
        <authorList>
            <consortium name="WormBaseParasite"/>
        </authorList>
    </citation>
    <scope>IDENTIFICATION</scope>
    <source>
        <strain evidence="5">pt0022</strain>
    </source>
</reference>
<dbReference type="Pfam" id="PF15043">
    <property type="entry name" value="CNRIP1"/>
    <property type="match status" value="1"/>
</dbReference>
<accession>A0A1I8EGY3</accession>
<dbReference type="PANTHER" id="PTHR31952">
    <property type="entry name" value="CB1 CANNABINOID RECEPTOR-INTERACTING PROTEIN 1"/>
    <property type="match status" value="1"/>
</dbReference>
<evidence type="ECO:0000256" key="1">
    <source>
        <dbReference type="ARBA" id="ARBA00003884"/>
    </source>
</evidence>
<proteinExistence type="inferred from homology"/>
<name>A0A1I8EGY3_WUCBA</name>
<evidence type="ECO:0000313" key="5">
    <source>
        <dbReference type="WBParaSite" id="maker-PairedContig_2034-snap-gene-0.11-mRNA-1"/>
    </source>
</evidence>
<dbReference type="STRING" id="6293.A0A1I8EGY3"/>
<sequence>MSIRQLNLVTSFSMPEDKNSKTANFPTSSTTGFELQFSIRKYDTGEPITFKVDGERFRKTDERDVKSNVHLRTYKFRSEVIYKITVTTKPATEFHVLHISGSDLELRPESIGGGIYSTEWNTTGSDVTLNGKREYITVCLQGPGRILQRKIQAKFYQNDNSHADYGDKLEALIWKCAVDNEGNIMVVDEIVK</sequence>
<evidence type="ECO:0000256" key="3">
    <source>
        <dbReference type="ARBA" id="ARBA00015651"/>
    </source>
</evidence>
<comment type="similarity">
    <text evidence="2">Belongs to the CNRIP family.</text>
</comment>
<comment type="subunit">
    <text evidence="4">Interacts with the cannabinoid receptor CNR1 (via C-terminus). Does not interact with cannabinoid receptor CNR2.</text>
</comment>